<proteinExistence type="predicted"/>
<dbReference type="OrthoDB" id="4365670at2759"/>
<evidence type="ECO:0000313" key="2">
    <source>
        <dbReference type="EMBL" id="KAJ5102277.1"/>
    </source>
</evidence>
<dbReference type="Gene3D" id="3.40.390.10">
    <property type="entry name" value="Collagenase (Catalytic Domain)"/>
    <property type="match status" value="1"/>
</dbReference>
<dbReference type="GO" id="GO:0008237">
    <property type="term" value="F:metallopeptidase activity"/>
    <property type="evidence" value="ECO:0007669"/>
    <property type="project" value="InterPro"/>
</dbReference>
<keyword evidence="1" id="KW-0732">Signal</keyword>
<reference evidence="2" key="1">
    <citation type="submission" date="2022-11" db="EMBL/GenBank/DDBJ databases">
        <authorList>
            <person name="Petersen C."/>
        </authorList>
    </citation>
    <scope>NUCLEOTIDE SEQUENCE</scope>
    <source>
        <strain evidence="2">IBT 34128</strain>
    </source>
</reference>
<evidence type="ECO:0000256" key="1">
    <source>
        <dbReference type="SAM" id="SignalP"/>
    </source>
</evidence>
<dbReference type="AlphaFoldDB" id="A0A9W9FLP9"/>
<dbReference type="GeneID" id="81394249"/>
<dbReference type="InterPro" id="IPR024079">
    <property type="entry name" value="MetalloPept_cat_dom_sf"/>
</dbReference>
<comment type="caution">
    <text evidence="2">The sequence shown here is derived from an EMBL/GenBank/DDBJ whole genome shotgun (WGS) entry which is preliminary data.</text>
</comment>
<organism evidence="2 3">
    <name type="scientific">Penicillium alfredii</name>
    <dbReference type="NCBI Taxonomy" id="1506179"/>
    <lineage>
        <taxon>Eukaryota</taxon>
        <taxon>Fungi</taxon>
        <taxon>Dikarya</taxon>
        <taxon>Ascomycota</taxon>
        <taxon>Pezizomycotina</taxon>
        <taxon>Eurotiomycetes</taxon>
        <taxon>Eurotiomycetidae</taxon>
        <taxon>Eurotiales</taxon>
        <taxon>Aspergillaceae</taxon>
        <taxon>Penicillium</taxon>
    </lineage>
</organism>
<dbReference type="Proteomes" id="UP001141434">
    <property type="component" value="Unassembled WGS sequence"/>
</dbReference>
<gene>
    <name evidence="2" type="ORF">NUU61_004499</name>
</gene>
<dbReference type="RefSeq" id="XP_056513108.1">
    <property type="nucleotide sequence ID" value="XM_056655081.1"/>
</dbReference>
<keyword evidence="3" id="KW-1185">Reference proteome</keyword>
<feature type="signal peptide" evidence="1">
    <location>
        <begin position="1"/>
        <end position="22"/>
    </location>
</feature>
<protein>
    <recommendedName>
        <fullName evidence="4">Lysine-specific metallo-endopeptidase domain-containing protein</fullName>
    </recommendedName>
</protein>
<sequence length="333" mass="37662">MKPSRVWLLFAVYFLFTGSTIAMDPEDRDPKDIKASEVFEMIPAGKPGSCANQPIDQIVQEAALLAQNAVRALEKLVYSSSVPANDENEKILNMAYVSFGARYDIDMSCEGDTDENDDELAPLKIKNRKSSLKMGEKLSKLECGDGDLRKVTTLGDLGLKPKDKTIKQWREEKDPQRKNSEKDVDGYYLHKYFSPLIKRGMYNIREAVLSFTNKPGEFAKRSPCESLGGYYSGNANLILLCDEVFQLKTLEQAIKDQNHVKEEPDMDHQLDAQDTSSAVLLHEVIHKVNRRAFDKKRAEDTVINADNYKMFAKGITLSKINWYPKGYDDNVGL</sequence>
<evidence type="ECO:0008006" key="4">
    <source>
        <dbReference type="Google" id="ProtNLM"/>
    </source>
</evidence>
<accession>A0A9W9FLP9</accession>
<dbReference type="EMBL" id="JAPMSZ010000005">
    <property type="protein sequence ID" value="KAJ5102277.1"/>
    <property type="molecule type" value="Genomic_DNA"/>
</dbReference>
<name>A0A9W9FLP9_9EURO</name>
<reference evidence="2" key="2">
    <citation type="journal article" date="2023" name="IMA Fungus">
        <title>Comparative genomic study of the Penicillium genus elucidates a diverse pangenome and 15 lateral gene transfer events.</title>
        <authorList>
            <person name="Petersen C."/>
            <person name="Sorensen T."/>
            <person name="Nielsen M.R."/>
            <person name="Sondergaard T.E."/>
            <person name="Sorensen J.L."/>
            <person name="Fitzpatrick D.A."/>
            <person name="Frisvad J.C."/>
            <person name="Nielsen K.L."/>
        </authorList>
    </citation>
    <scope>NUCLEOTIDE SEQUENCE</scope>
    <source>
        <strain evidence="2">IBT 34128</strain>
    </source>
</reference>
<evidence type="ECO:0000313" key="3">
    <source>
        <dbReference type="Proteomes" id="UP001141434"/>
    </source>
</evidence>
<feature type="chain" id="PRO_5040914351" description="Lysine-specific metallo-endopeptidase domain-containing protein" evidence="1">
    <location>
        <begin position="23"/>
        <end position="333"/>
    </location>
</feature>